<evidence type="ECO:0000256" key="3">
    <source>
        <dbReference type="ARBA" id="ARBA00022475"/>
    </source>
</evidence>
<dbReference type="GO" id="GO:0005886">
    <property type="term" value="C:plasma membrane"/>
    <property type="evidence" value="ECO:0007669"/>
    <property type="project" value="UniProtKB-SubCell"/>
</dbReference>
<dbReference type="PROSITE" id="PS50928">
    <property type="entry name" value="ABC_TM1"/>
    <property type="match status" value="1"/>
</dbReference>
<keyword evidence="3" id="KW-1003">Cell membrane</keyword>
<keyword evidence="4 7" id="KW-0812">Transmembrane</keyword>
<dbReference type="PANTHER" id="PTHR30151:SF0">
    <property type="entry name" value="ABC TRANSPORTER PERMEASE PROTEIN MJ0413-RELATED"/>
    <property type="match status" value="1"/>
</dbReference>
<keyword evidence="5 7" id="KW-1133">Transmembrane helix</keyword>
<feature type="transmembrane region" description="Helical" evidence="7">
    <location>
        <begin position="243"/>
        <end position="262"/>
    </location>
</feature>
<dbReference type="Gene3D" id="1.10.3720.10">
    <property type="entry name" value="MetI-like"/>
    <property type="match status" value="1"/>
</dbReference>
<feature type="transmembrane region" description="Helical" evidence="7">
    <location>
        <begin position="206"/>
        <end position="231"/>
    </location>
</feature>
<accession>A0A518D579</accession>
<evidence type="ECO:0000256" key="1">
    <source>
        <dbReference type="ARBA" id="ARBA00004651"/>
    </source>
</evidence>
<protein>
    <submittedName>
        <fullName evidence="9">Aliphatic sulfonates transport permease protein SsuC</fullName>
    </submittedName>
</protein>
<keyword evidence="2 7" id="KW-0813">Transport</keyword>
<evidence type="ECO:0000313" key="9">
    <source>
        <dbReference type="EMBL" id="QDU86619.1"/>
    </source>
</evidence>
<organism evidence="9 10">
    <name type="scientific">Rohdeia mirabilis</name>
    <dbReference type="NCBI Taxonomy" id="2528008"/>
    <lineage>
        <taxon>Bacteria</taxon>
        <taxon>Pseudomonadati</taxon>
        <taxon>Planctomycetota</taxon>
        <taxon>Planctomycetia</taxon>
        <taxon>Planctomycetia incertae sedis</taxon>
        <taxon>Rohdeia</taxon>
    </lineage>
</organism>
<sequence>MWHWIIPLAVLAACSVLLVAASRSNSAALRNGVMPTLVAVIGLALWDLACTATGTEIFPTPLDTALAFGELFESQRLWGDVTASLFRVTWGFLLAAGVGIPLGLVLGWSTRGFEALNPIVQGLRPISPIAWIPIAILWFGIGDGAGVFLIFLSTFFPVTVGTMAAVRNISEVHRRSAQNFGVKGLDLMRRVVLPAALPQIITSLRIALGVAWLVIVAAEMVGMESGLGYLINDARNAGVRYDLVVATMIVIGLIGVVLDLLIRRLEHFDEVRWGYARR</sequence>
<feature type="domain" description="ABC transmembrane type-1" evidence="8">
    <location>
        <begin position="81"/>
        <end position="262"/>
    </location>
</feature>
<proteinExistence type="inferred from homology"/>
<dbReference type="Proteomes" id="UP000319342">
    <property type="component" value="Chromosome"/>
</dbReference>
<keyword evidence="10" id="KW-1185">Reference proteome</keyword>
<evidence type="ECO:0000256" key="5">
    <source>
        <dbReference type="ARBA" id="ARBA00022989"/>
    </source>
</evidence>
<evidence type="ECO:0000256" key="6">
    <source>
        <dbReference type="ARBA" id="ARBA00023136"/>
    </source>
</evidence>
<comment type="similarity">
    <text evidence="7">Belongs to the binding-protein-dependent transport system permease family.</text>
</comment>
<evidence type="ECO:0000259" key="8">
    <source>
        <dbReference type="PROSITE" id="PS50928"/>
    </source>
</evidence>
<dbReference type="RefSeq" id="WP_419186133.1">
    <property type="nucleotide sequence ID" value="NZ_CP036290.1"/>
</dbReference>
<dbReference type="FunFam" id="1.10.3720.10:FF:000003">
    <property type="entry name" value="Aliphatic sulfonate ABC transporter permease"/>
    <property type="match status" value="1"/>
</dbReference>
<evidence type="ECO:0000256" key="2">
    <source>
        <dbReference type="ARBA" id="ARBA00022448"/>
    </source>
</evidence>
<gene>
    <name evidence="9" type="primary">ssuC</name>
    <name evidence="9" type="ORF">Pla163_37700</name>
</gene>
<evidence type="ECO:0000256" key="4">
    <source>
        <dbReference type="ARBA" id="ARBA00022692"/>
    </source>
</evidence>
<dbReference type="PANTHER" id="PTHR30151">
    <property type="entry name" value="ALKANE SULFONATE ABC TRANSPORTER-RELATED, MEMBRANE SUBUNIT"/>
    <property type="match status" value="1"/>
</dbReference>
<comment type="subcellular location">
    <subcellularLocation>
        <location evidence="1 7">Cell membrane</location>
        <topology evidence="1 7">Multi-pass membrane protein</topology>
    </subcellularLocation>
</comment>
<name>A0A518D579_9BACT</name>
<feature type="transmembrane region" description="Helical" evidence="7">
    <location>
        <begin position="122"/>
        <end position="141"/>
    </location>
</feature>
<reference evidence="9 10" key="1">
    <citation type="submission" date="2019-02" db="EMBL/GenBank/DDBJ databases">
        <title>Deep-cultivation of Planctomycetes and their phenomic and genomic characterization uncovers novel biology.</title>
        <authorList>
            <person name="Wiegand S."/>
            <person name="Jogler M."/>
            <person name="Boedeker C."/>
            <person name="Pinto D."/>
            <person name="Vollmers J."/>
            <person name="Rivas-Marin E."/>
            <person name="Kohn T."/>
            <person name="Peeters S.H."/>
            <person name="Heuer A."/>
            <person name="Rast P."/>
            <person name="Oberbeckmann S."/>
            <person name="Bunk B."/>
            <person name="Jeske O."/>
            <person name="Meyerdierks A."/>
            <person name="Storesund J.E."/>
            <person name="Kallscheuer N."/>
            <person name="Luecker S."/>
            <person name="Lage O.M."/>
            <person name="Pohl T."/>
            <person name="Merkel B.J."/>
            <person name="Hornburger P."/>
            <person name="Mueller R.-W."/>
            <person name="Bruemmer F."/>
            <person name="Labrenz M."/>
            <person name="Spormann A.M."/>
            <person name="Op den Camp H."/>
            <person name="Overmann J."/>
            <person name="Amann R."/>
            <person name="Jetten M.S.M."/>
            <person name="Mascher T."/>
            <person name="Medema M.H."/>
            <person name="Devos D.P."/>
            <person name="Kaster A.-K."/>
            <person name="Ovreas L."/>
            <person name="Rohde M."/>
            <person name="Galperin M.Y."/>
            <person name="Jogler C."/>
        </authorList>
    </citation>
    <scope>NUCLEOTIDE SEQUENCE [LARGE SCALE GENOMIC DNA]</scope>
    <source>
        <strain evidence="9 10">Pla163</strain>
    </source>
</reference>
<dbReference type="CDD" id="cd06261">
    <property type="entry name" value="TM_PBP2"/>
    <property type="match status" value="1"/>
</dbReference>
<dbReference type="Pfam" id="PF00528">
    <property type="entry name" value="BPD_transp_1"/>
    <property type="match status" value="1"/>
</dbReference>
<dbReference type="EMBL" id="CP036290">
    <property type="protein sequence ID" value="QDU86619.1"/>
    <property type="molecule type" value="Genomic_DNA"/>
</dbReference>
<keyword evidence="6 7" id="KW-0472">Membrane</keyword>
<evidence type="ECO:0000256" key="7">
    <source>
        <dbReference type="RuleBase" id="RU363032"/>
    </source>
</evidence>
<dbReference type="GO" id="GO:0042918">
    <property type="term" value="P:alkanesulfonate transmembrane transport"/>
    <property type="evidence" value="ECO:0007669"/>
    <property type="project" value="UniProtKB-ARBA"/>
</dbReference>
<feature type="transmembrane region" description="Helical" evidence="7">
    <location>
        <begin position="147"/>
        <end position="166"/>
    </location>
</feature>
<dbReference type="InterPro" id="IPR000515">
    <property type="entry name" value="MetI-like"/>
</dbReference>
<dbReference type="AlphaFoldDB" id="A0A518D579"/>
<feature type="transmembrane region" description="Helical" evidence="7">
    <location>
        <begin position="88"/>
        <end position="110"/>
    </location>
</feature>
<evidence type="ECO:0000313" key="10">
    <source>
        <dbReference type="Proteomes" id="UP000319342"/>
    </source>
</evidence>
<dbReference type="SUPFAM" id="SSF161098">
    <property type="entry name" value="MetI-like"/>
    <property type="match status" value="1"/>
</dbReference>
<dbReference type="InterPro" id="IPR035906">
    <property type="entry name" value="MetI-like_sf"/>
</dbReference>